<dbReference type="GO" id="GO:0046872">
    <property type="term" value="F:metal ion binding"/>
    <property type="evidence" value="ECO:0007669"/>
    <property type="project" value="UniProtKB-KW"/>
</dbReference>
<dbReference type="InterPro" id="IPR002495">
    <property type="entry name" value="Glyco_trans_8"/>
</dbReference>
<evidence type="ECO:0000313" key="5">
    <source>
        <dbReference type="Proteomes" id="UP000050920"/>
    </source>
</evidence>
<comment type="caution">
    <text evidence="4">The sequence shown here is derived from an EMBL/GenBank/DDBJ whole genome shotgun (WGS) entry which is preliminary data.</text>
</comment>
<dbReference type="Proteomes" id="UP000050920">
    <property type="component" value="Unassembled WGS sequence"/>
</dbReference>
<dbReference type="Gene3D" id="3.90.550.10">
    <property type="entry name" value="Spore Coat Polysaccharide Biosynthesis Protein SpsA, Chain A"/>
    <property type="match status" value="1"/>
</dbReference>
<dbReference type="PANTHER" id="PTHR13778:SF47">
    <property type="entry name" value="LIPOPOLYSACCHARIDE 1,3-GALACTOSYLTRANSFERASE"/>
    <property type="match status" value="1"/>
</dbReference>
<organism evidence="4 5">
    <name type="scientific">Lactiplantibacillus fabifermentans DSM 21115</name>
    <dbReference type="NCBI Taxonomy" id="1413187"/>
    <lineage>
        <taxon>Bacteria</taxon>
        <taxon>Bacillati</taxon>
        <taxon>Bacillota</taxon>
        <taxon>Bacilli</taxon>
        <taxon>Lactobacillales</taxon>
        <taxon>Lactobacillaceae</taxon>
        <taxon>Lactiplantibacillus</taxon>
    </lineage>
</organism>
<keyword evidence="5" id="KW-1185">Reference proteome</keyword>
<evidence type="ECO:0000256" key="2">
    <source>
        <dbReference type="ARBA" id="ARBA00022679"/>
    </source>
</evidence>
<dbReference type="SUPFAM" id="SSF53448">
    <property type="entry name" value="Nucleotide-diphospho-sugar transferases"/>
    <property type="match status" value="1"/>
</dbReference>
<protein>
    <submittedName>
        <fullName evidence="4">Glycosyl transferase family protein</fullName>
    </submittedName>
</protein>
<evidence type="ECO:0000256" key="1">
    <source>
        <dbReference type="ARBA" id="ARBA00022676"/>
    </source>
</evidence>
<reference evidence="4 5" key="1">
    <citation type="journal article" date="2015" name="Genome Announc.">
        <title>Expanding the biotechnology potential of lactobacilli through comparative genomics of 213 strains and associated genera.</title>
        <authorList>
            <person name="Sun Z."/>
            <person name="Harris H.M."/>
            <person name="McCann A."/>
            <person name="Guo C."/>
            <person name="Argimon S."/>
            <person name="Zhang W."/>
            <person name="Yang X."/>
            <person name="Jeffery I.B."/>
            <person name="Cooney J.C."/>
            <person name="Kagawa T.F."/>
            <person name="Liu W."/>
            <person name="Song Y."/>
            <person name="Salvetti E."/>
            <person name="Wrobel A."/>
            <person name="Rasinkangas P."/>
            <person name="Parkhill J."/>
            <person name="Rea M.C."/>
            <person name="O'Sullivan O."/>
            <person name="Ritari J."/>
            <person name="Douillard F.P."/>
            <person name="Paul Ross R."/>
            <person name="Yang R."/>
            <person name="Briner A.E."/>
            <person name="Felis G.E."/>
            <person name="de Vos W.M."/>
            <person name="Barrangou R."/>
            <person name="Klaenhammer T.R."/>
            <person name="Caufield P.W."/>
            <person name="Cui Y."/>
            <person name="Zhang H."/>
            <person name="O'Toole P.W."/>
        </authorList>
    </citation>
    <scope>NUCLEOTIDE SEQUENCE [LARGE SCALE GENOMIC DNA]</scope>
    <source>
        <strain evidence="4 5">DSM 21115</strain>
    </source>
</reference>
<keyword evidence="3" id="KW-0479">Metal-binding</keyword>
<proteinExistence type="predicted"/>
<dbReference type="GO" id="GO:0016757">
    <property type="term" value="F:glycosyltransferase activity"/>
    <property type="evidence" value="ECO:0007669"/>
    <property type="project" value="UniProtKB-KW"/>
</dbReference>
<keyword evidence="2 4" id="KW-0808">Transferase</keyword>
<keyword evidence="1" id="KW-0328">Glycosyltransferase</keyword>
<accession>A0A0R2NMR2</accession>
<sequence>MDVSAMPTTNQPVIPVFFAIDDNYAPYLSVALVSLIKNASQHRQYEINILSDQLNAQHQAELAALATKNVHIQVVAMRPKFKQTMQAAHGKLRGDYETLTIYFRLFIADLFPQYDRAVYLDADVVLNSDVADLYDQPLADNLIAAVPDTFAADHAETITYVEQALGIPIGQYMNSGVLVINMAAWRAHGFSDQFLHLLNTYNFNVLAPDQDYLNLMTQGHILQLPATWNAMPSHSTVVKNPALIHYSLFNKPWHYDDVANDNYFWYYAEQSPDIDQIVLTQAAYDEADKEKDRATEQGLLKAALAVVMAGETNRLIAASKKAAVL</sequence>
<name>A0A0R2NMR2_9LACO</name>
<gene>
    <name evidence="4" type="ORF">DY78_GL000432</name>
</gene>
<dbReference type="Pfam" id="PF01501">
    <property type="entry name" value="Glyco_transf_8"/>
    <property type="match status" value="1"/>
</dbReference>
<dbReference type="EMBL" id="AYGX02000096">
    <property type="protein sequence ID" value="KRO26996.1"/>
    <property type="molecule type" value="Genomic_DNA"/>
</dbReference>
<dbReference type="AlphaFoldDB" id="A0A0R2NMR2"/>
<evidence type="ECO:0000256" key="3">
    <source>
        <dbReference type="ARBA" id="ARBA00022723"/>
    </source>
</evidence>
<evidence type="ECO:0000313" key="4">
    <source>
        <dbReference type="EMBL" id="KRO26996.1"/>
    </source>
</evidence>
<dbReference type="CDD" id="cd04194">
    <property type="entry name" value="GT8_A4GalT_like"/>
    <property type="match status" value="1"/>
</dbReference>
<dbReference type="PANTHER" id="PTHR13778">
    <property type="entry name" value="GLYCOSYLTRANSFERASE 8 DOMAIN-CONTAINING PROTEIN"/>
    <property type="match status" value="1"/>
</dbReference>
<dbReference type="InterPro" id="IPR029044">
    <property type="entry name" value="Nucleotide-diphossugar_trans"/>
</dbReference>
<dbReference type="InterPro" id="IPR050748">
    <property type="entry name" value="Glycosyltrans_8_dom-fam"/>
</dbReference>